<dbReference type="SFLD" id="SFLDG01065">
    <property type="entry name" value="anaerobic_coproporphyrinogen-I"/>
    <property type="match status" value="1"/>
</dbReference>
<dbReference type="GO" id="GO:0005737">
    <property type="term" value="C:cytoplasm"/>
    <property type="evidence" value="ECO:0007669"/>
    <property type="project" value="UniProtKB-SubCell"/>
</dbReference>
<evidence type="ECO:0000256" key="2">
    <source>
        <dbReference type="RuleBase" id="RU364116"/>
    </source>
</evidence>
<dbReference type="SUPFAM" id="SSF102114">
    <property type="entry name" value="Radical SAM enzymes"/>
    <property type="match status" value="1"/>
</dbReference>
<keyword evidence="2" id="KW-0963">Cytoplasm</keyword>
<comment type="function">
    <text evidence="2">Probably acts as a heme chaperone, transferring heme to an unknown acceptor. Binds one molecule of heme per monomer, possibly covalently. Binds 1 [4Fe-4S] cluster. The cluster is coordinated with 3 cysteines and an exchangeable S-adenosyl-L-methionine.</text>
</comment>
<dbReference type="SFLD" id="SFLDF00562">
    <property type="entry name" value="HemN-like__clustered_with_heat"/>
    <property type="match status" value="1"/>
</dbReference>
<dbReference type="GO" id="GO:0006779">
    <property type="term" value="P:porphyrin-containing compound biosynthetic process"/>
    <property type="evidence" value="ECO:0007669"/>
    <property type="project" value="InterPro"/>
</dbReference>
<dbReference type="PANTHER" id="PTHR13932">
    <property type="entry name" value="COPROPORPHYRINIGEN III OXIDASE"/>
    <property type="match status" value="1"/>
</dbReference>
<dbReference type="InterPro" id="IPR034505">
    <property type="entry name" value="Coproporphyrinogen-III_oxidase"/>
</dbReference>
<protein>
    <recommendedName>
        <fullName evidence="2">Heme chaperone HemW</fullName>
    </recommendedName>
</protein>
<comment type="similarity">
    <text evidence="1">Belongs to the anaerobic coproporphyrinogen-III oxidase family. HemW subfamily.</text>
</comment>
<evidence type="ECO:0000259" key="3">
    <source>
        <dbReference type="PROSITE" id="PS51918"/>
    </source>
</evidence>
<reference evidence="4 5" key="1">
    <citation type="submission" date="2019-06" db="EMBL/GenBank/DDBJ databases">
        <title>Quisquiliibacterium sp. nov., isolated from a maize field.</title>
        <authorList>
            <person name="Lin S.-Y."/>
            <person name="Tsai C.-F."/>
            <person name="Young C.-C."/>
        </authorList>
    </citation>
    <scope>NUCLEOTIDE SEQUENCE [LARGE SCALE GENOMIC DNA]</scope>
    <source>
        <strain evidence="4 5">CC-CFT501</strain>
    </source>
</reference>
<keyword evidence="2" id="KW-0411">Iron-sulfur</keyword>
<feature type="domain" description="Radical SAM core" evidence="3">
    <location>
        <begin position="77"/>
        <end position="311"/>
    </location>
</feature>
<sequence length="458" mass="49703">MPRPRTGRAIAAVRCARWSSACARAGSRRPARHDRCHGHRLDRRPDRGLAVIPIRPAGSGGVLAAPGAGLAGAAPGVSEPPPLALYVHLPWCIRKCPYCDFNSHEFRDGDSPPEDRYVDALIADLESALPSVWGRSVQTVFIGGGTPSLFSPEAIERLLAAVRARLRLAPGAEVTMEANPGTFEAARFRGYAQAGVTRLSIGVQSFSNDALAALGRIHDAGQARRAIETAIDAFETFNIDLMYALPGQSLDALRADLREALAFAPPHLSVYHLTLEPNTLFARRPPPLPDDDLAADMQALVEDETGAAGLRHYEVSAYAREGHRCRHNLNYWQFGDYLGIGAGAHGKLSFHDRIVREARLRHPRAYMSGALDSGAIEVSRTLAAAELPFEFMLNALRLLDGVPAALFVERTGLSLAAISRELQRAADRGLLDPDPTVIRATPLGMRFLNDLIEGFLRD</sequence>
<keyword evidence="2" id="KW-0949">S-adenosyl-L-methionine</keyword>
<dbReference type="GO" id="GO:0051539">
    <property type="term" value="F:4 iron, 4 sulfur cluster binding"/>
    <property type="evidence" value="ECO:0007669"/>
    <property type="project" value="UniProtKB-UniRule"/>
</dbReference>
<keyword evidence="2" id="KW-0408">Iron</keyword>
<accession>A0A5C8NXS3</accession>
<dbReference type="Proteomes" id="UP000321548">
    <property type="component" value="Unassembled WGS sequence"/>
</dbReference>
<dbReference type="SFLD" id="SFLDS00029">
    <property type="entry name" value="Radical_SAM"/>
    <property type="match status" value="1"/>
</dbReference>
<dbReference type="InterPro" id="IPR058240">
    <property type="entry name" value="rSAM_sf"/>
</dbReference>
<dbReference type="CDD" id="cd01335">
    <property type="entry name" value="Radical_SAM"/>
    <property type="match status" value="1"/>
</dbReference>
<keyword evidence="2" id="KW-0143">Chaperone</keyword>
<keyword evidence="2" id="KW-0479">Metal-binding</keyword>
<gene>
    <name evidence="4" type="ORF">FHP08_07495</name>
</gene>
<dbReference type="SMART" id="SM00729">
    <property type="entry name" value="Elp3"/>
    <property type="match status" value="1"/>
</dbReference>
<name>A0A5C8NXS3_9BURK</name>
<proteinExistence type="inferred from homology"/>
<dbReference type="OrthoDB" id="9808022at2"/>
<dbReference type="InterPro" id="IPR007197">
    <property type="entry name" value="rSAM"/>
</dbReference>
<dbReference type="NCBIfam" id="TIGR00539">
    <property type="entry name" value="hemN_rel"/>
    <property type="match status" value="1"/>
</dbReference>
<dbReference type="PANTHER" id="PTHR13932:SF5">
    <property type="entry name" value="RADICAL S-ADENOSYL METHIONINE DOMAIN-CONTAINING PROTEIN 1, MITOCHONDRIAL"/>
    <property type="match status" value="1"/>
</dbReference>
<keyword evidence="2" id="KW-0349">Heme</keyword>
<keyword evidence="2" id="KW-0004">4Fe-4S</keyword>
<dbReference type="GO" id="GO:0046872">
    <property type="term" value="F:metal ion binding"/>
    <property type="evidence" value="ECO:0007669"/>
    <property type="project" value="UniProtKB-UniRule"/>
</dbReference>
<dbReference type="InterPro" id="IPR004559">
    <property type="entry name" value="HemW-like"/>
</dbReference>
<dbReference type="SFLD" id="SFLDG01082">
    <property type="entry name" value="B12-binding_domain_containing"/>
    <property type="match status" value="1"/>
</dbReference>
<dbReference type="Gene3D" id="3.30.750.200">
    <property type="match status" value="1"/>
</dbReference>
<dbReference type="Pfam" id="PF06969">
    <property type="entry name" value="HemN_C"/>
    <property type="match status" value="1"/>
</dbReference>
<dbReference type="PROSITE" id="PS51918">
    <property type="entry name" value="RADICAL_SAM"/>
    <property type="match status" value="1"/>
</dbReference>
<evidence type="ECO:0000256" key="1">
    <source>
        <dbReference type="ARBA" id="ARBA00006100"/>
    </source>
</evidence>
<organism evidence="4 5">
    <name type="scientific">Zeimonas arvi</name>
    <dbReference type="NCBI Taxonomy" id="2498847"/>
    <lineage>
        <taxon>Bacteria</taxon>
        <taxon>Pseudomonadati</taxon>
        <taxon>Pseudomonadota</taxon>
        <taxon>Betaproteobacteria</taxon>
        <taxon>Burkholderiales</taxon>
        <taxon>Burkholderiaceae</taxon>
        <taxon>Zeimonas</taxon>
    </lineage>
</organism>
<keyword evidence="5" id="KW-1185">Reference proteome</keyword>
<dbReference type="InterPro" id="IPR010723">
    <property type="entry name" value="HemN_C"/>
</dbReference>
<dbReference type="EMBL" id="VDUY01000003">
    <property type="protein sequence ID" value="TXL65920.1"/>
    <property type="molecule type" value="Genomic_DNA"/>
</dbReference>
<comment type="subcellular location">
    <subcellularLocation>
        <location evidence="2">Cytoplasm</location>
    </subcellularLocation>
</comment>
<evidence type="ECO:0000313" key="5">
    <source>
        <dbReference type="Proteomes" id="UP000321548"/>
    </source>
</evidence>
<dbReference type="GO" id="GO:0004109">
    <property type="term" value="F:coproporphyrinogen oxidase activity"/>
    <property type="evidence" value="ECO:0007669"/>
    <property type="project" value="InterPro"/>
</dbReference>
<evidence type="ECO:0000313" key="4">
    <source>
        <dbReference type="EMBL" id="TXL65920.1"/>
    </source>
</evidence>
<dbReference type="SFLD" id="SFLDF00288">
    <property type="entry name" value="HemN-like__clustered_with_nucl"/>
    <property type="match status" value="1"/>
</dbReference>
<comment type="caution">
    <text evidence="4">The sequence shown here is derived from an EMBL/GenBank/DDBJ whole genome shotgun (WGS) entry which is preliminary data.</text>
</comment>
<dbReference type="Pfam" id="PF04055">
    <property type="entry name" value="Radical_SAM"/>
    <property type="match status" value="1"/>
</dbReference>
<dbReference type="AlphaFoldDB" id="A0A5C8NXS3"/>
<dbReference type="InterPro" id="IPR006638">
    <property type="entry name" value="Elp3/MiaA/NifB-like_rSAM"/>
</dbReference>